<gene>
    <name evidence="3" type="ORF">QO001_002511</name>
</gene>
<feature type="signal peptide" evidence="2">
    <location>
        <begin position="1"/>
        <end position="25"/>
    </location>
</feature>
<feature type="chain" id="PRO_5042599731" evidence="2">
    <location>
        <begin position="26"/>
        <end position="145"/>
    </location>
</feature>
<evidence type="ECO:0000313" key="4">
    <source>
        <dbReference type="Proteomes" id="UP001223420"/>
    </source>
</evidence>
<sequence>MVKRIPLAALAALTLAQLISVPVRAQVGPDADVYIYGRPGPDRFEYDRRRRPPPPPPPPDDDWPRRPPPPPPPPYDDYDRPRRRPPPPPPPPDDDWDRPRYDRRWRSGSICVTARDDCPTRPAPYNAPCGCEIPGFGYKRGQIGG</sequence>
<protein>
    <submittedName>
        <fullName evidence="3">Uncharacterized protein</fullName>
    </submittedName>
</protein>
<dbReference type="EMBL" id="JAUSWL010000004">
    <property type="protein sequence ID" value="MDQ0543582.1"/>
    <property type="molecule type" value="Genomic_DNA"/>
</dbReference>
<keyword evidence="2" id="KW-0732">Signal</keyword>
<dbReference type="AlphaFoldDB" id="A0AAJ1WVV7"/>
<feature type="region of interest" description="Disordered" evidence="1">
    <location>
        <begin position="32"/>
        <end position="101"/>
    </location>
</feature>
<dbReference type="Proteomes" id="UP001223420">
    <property type="component" value="Unassembled WGS sequence"/>
</dbReference>
<feature type="compositionally biased region" description="Pro residues" evidence="1">
    <location>
        <begin position="66"/>
        <end position="75"/>
    </location>
</feature>
<reference evidence="3" key="1">
    <citation type="submission" date="2023-07" db="EMBL/GenBank/DDBJ databases">
        <title>Genomic Encyclopedia of Type Strains, Phase IV (KMG-IV): sequencing the most valuable type-strain genomes for metagenomic binning, comparative biology and taxonomic classification.</title>
        <authorList>
            <person name="Goeker M."/>
        </authorList>
    </citation>
    <scope>NUCLEOTIDE SEQUENCE</scope>
    <source>
        <strain evidence="3">DSM 19569</strain>
    </source>
</reference>
<evidence type="ECO:0000256" key="1">
    <source>
        <dbReference type="SAM" id="MobiDB-lite"/>
    </source>
</evidence>
<accession>A0AAJ1WVV7</accession>
<evidence type="ECO:0000256" key="2">
    <source>
        <dbReference type="SAM" id="SignalP"/>
    </source>
</evidence>
<proteinExistence type="predicted"/>
<comment type="caution">
    <text evidence="3">The sequence shown here is derived from an EMBL/GenBank/DDBJ whole genome shotgun (WGS) entry which is preliminary data.</text>
</comment>
<dbReference type="RefSeq" id="WP_230368204.1">
    <property type="nucleotide sequence ID" value="NZ_JAJALK010000023.1"/>
</dbReference>
<organism evidence="3 4">
    <name type="scientific">Methylobacterium brachiatum</name>
    <dbReference type="NCBI Taxonomy" id="269660"/>
    <lineage>
        <taxon>Bacteria</taxon>
        <taxon>Pseudomonadati</taxon>
        <taxon>Pseudomonadota</taxon>
        <taxon>Alphaproteobacteria</taxon>
        <taxon>Hyphomicrobiales</taxon>
        <taxon>Methylobacteriaceae</taxon>
        <taxon>Methylobacterium</taxon>
    </lineage>
</organism>
<name>A0AAJ1WVV7_9HYPH</name>
<evidence type="ECO:0000313" key="3">
    <source>
        <dbReference type="EMBL" id="MDQ0543582.1"/>
    </source>
</evidence>